<proteinExistence type="predicted"/>
<dbReference type="EMBL" id="JABSTU010004310">
    <property type="protein sequence ID" value="KAH7964043.1"/>
    <property type="molecule type" value="Genomic_DNA"/>
</dbReference>
<reference evidence="1" key="2">
    <citation type="submission" date="2021-09" db="EMBL/GenBank/DDBJ databases">
        <authorList>
            <person name="Jia N."/>
            <person name="Wang J."/>
            <person name="Shi W."/>
            <person name="Du L."/>
            <person name="Sun Y."/>
            <person name="Zhan W."/>
            <person name="Jiang J."/>
            <person name="Wang Q."/>
            <person name="Zhang B."/>
            <person name="Ji P."/>
            <person name="Sakyi L.B."/>
            <person name="Cui X."/>
            <person name="Yuan T."/>
            <person name="Jiang B."/>
            <person name="Yang W."/>
            <person name="Lam T.T.-Y."/>
            <person name="Chang Q."/>
            <person name="Ding S."/>
            <person name="Wang X."/>
            <person name="Zhu J."/>
            <person name="Ruan X."/>
            <person name="Zhao L."/>
            <person name="Wei J."/>
            <person name="Que T."/>
            <person name="Du C."/>
            <person name="Cheng J."/>
            <person name="Dai P."/>
            <person name="Han X."/>
            <person name="Huang E."/>
            <person name="Gao Y."/>
            <person name="Liu J."/>
            <person name="Shao H."/>
            <person name="Ye R."/>
            <person name="Li L."/>
            <person name="Wei W."/>
            <person name="Wang X."/>
            <person name="Wang C."/>
            <person name="Huo Q."/>
            <person name="Li W."/>
            <person name="Guo W."/>
            <person name="Chen H."/>
            <person name="Chen S."/>
            <person name="Zhou L."/>
            <person name="Zhou L."/>
            <person name="Ni X."/>
            <person name="Tian J."/>
            <person name="Zhou Y."/>
            <person name="Sheng Y."/>
            <person name="Liu T."/>
            <person name="Pan Y."/>
            <person name="Xia L."/>
            <person name="Li J."/>
            <person name="Zhao F."/>
            <person name="Cao W."/>
        </authorList>
    </citation>
    <scope>NUCLEOTIDE SEQUENCE</scope>
    <source>
        <strain evidence="1">Rmic-2018</strain>
        <tissue evidence="1">Larvae</tissue>
    </source>
</reference>
<dbReference type="Proteomes" id="UP000821866">
    <property type="component" value="Unassembled WGS sequence"/>
</dbReference>
<gene>
    <name evidence="1" type="ORF">HPB51_027719</name>
</gene>
<reference evidence="1" key="1">
    <citation type="journal article" date="2020" name="Cell">
        <title>Large-Scale Comparative Analyses of Tick Genomes Elucidate Their Genetic Diversity and Vector Capacities.</title>
        <authorList>
            <consortium name="Tick Genome and Microbiome Consortium (TIGMIC)"/>
            <person name="Jia N."/>
            <person name="Wang J."/>
            <person name="Shi W."/>
            <person name="Du L."/>
            <person name="Sun Y."/>
            <person name="Zhan W."/>
            <person name="Jiang J.F."/>
            <person name="Wang Q."/>
            <person name="Zhang B."/>
            <person name="Ji P."/>
            <person name="Bell-Sakyi L."/>
            <person name="Cui X.M."/>
            <person name="Yuan T.T."/>
            <person name="Jiang B.G."/>
            <person name="Yang W.F."/>
            <person name="Lam T.T."/>
            <person name="Chang Q.C."/>
            <person name="Ding S.J."/>
            <person name="Wang X.J."/>
            <person name="Zhu J.G."/>
            <person name="Ruan X.D."/>
            <person name="Zhao L."/>
            <person name="Wei J.T."/>
            <person name="Ye R.Z."/>
            <person name="Que T.C."/>
            <person name="Du C.H."/>
            <person name="Zhou Y.H."/>
            <person name="Cheng J.X."/>
            <person name="Dai P.F."/>
            <person name="Guo W.B."/>
            <person name="Han X.H."/>
            <person name="Huang E.J."/>
            <person name="Li L.F."/>
            <person name="Wei W."/>
            <person name="Gao Y.C."/>
            <person name="Liu J.Z."/>
            <person name="Shao H.Z."/>
            <person name="Wang X."/>
            <person name="Wang C.C."/>
            <person name="Yang T.C."/>
            <person name="Huo Q.B."/>
            <person name="Li W."/>
            <person name="Chen H.Y."/>
            <person name="Chen S.E."/>
            <person name="Zhou L.G."/>
            <person name="Ni X.B."/>
            <person name="Tian J.H."/>
            <person name="Sheng Y."/>
            <person name="Liu T."/>
            <person name="Pan Y.S."/>
            <person name="Xia L.Y."/>
            <person name="Li J."/>
            <person name="Zhao F."/>
            <person name="Cao W.C."/>
        </authorList>
    </citation>
    <scope>NUCLEOTIDE SEQUENCE</scope>
    <source>
        <strain evidence="1">Rmic-2018</strain>
    </source>
</reference>
<protein>
    <submittedName>
        <fullName evidence="1">Uncharacterized protein</fullName>
    </submittedName>
</protein>
<keyword evidence="2" id="KW-1185">Reference proteome</keyword>
<sequence>MRKKGYEVPKCTKGASKESYEWLRENSVSPLSNVVRILRWLVDPVFQFIRLGNERLKEAIQVFLGELCSYSTLNFIEMYKNTPPLFDAPPGDLATFYMDVPTSFDARIELLNFQFHGIHEEVLDFVNNLYSLLERTDPKKKMHRNWGTVVRRILVCNEPNCESCAFDTVKKSFGGDVDTVAVKYPADQNISRTPVLVLSDNEVFPSDDALNHHMWCYKWRACPPMKKCDKKIHGMALVLLFDTFVLEEAYVSTRHLDQ</sequence>
<accession>A0A9J6CZJ8</accession>
<evidence type="ECO:0000313" key="1">
    <source>
        <dbReference type="EMBL" id="KAH7964043.1"/>
    </source>
</evidence>
<organism evidence="1 2">
    <name type="scientific">Rhipicephalus microplus</name>
    <name type="common">Cattle tick</name>
    <name type="synonym">Boophilus microplus</name>
    <dbReference type="NCBI Taxonomy" id="6941"/>
    <lineage>
        <taxon>Eukaryota</taxon>
        <taxon>Metazoa</taxon>
        <taxon>Ecdysozoa</taxon>
        <taxon>Arthropoda</taxon>
        <taxon>Chelicerata</taxon>
        <taxon>Arachnida</taxon>
        <taxon>Acari</taxon>
        <taxon>Parasitiformes</taxon>
        <taxon>Ixodida</taxon>
        <taxon>Ixodoidea</taxon>
        <taxon>Ixodidae</taxon>
        <taxon>Rhipicephalinae</taxon>
        <taxon>Rhipicephalus</taxon>
        <taxon>Boophilus</taxon>
    </lineage>
</organism>
<evidence type="ECO:0000313" key="2">
    <source>
        <dbReference type="Proteomes" id="UP000821866"/>
    </source>
</evidence>
<name>A0A9J6CZJ8_RHIMP</name>
<dbReference type="VEuPathDB" id="VectorBase:LOC119166847"/>
<dbReference type="Gene3D" id="3.40.50.300">
    <property type="entry name" value="P-loop containing nucleotide triphosphate hydrolases"/>
    <property type="match status" value="1"/>
</dbReference>
<dbReference type="InterPro" id="IPR027417">
    <property type="entry name" value="P-loop_NTPase"/>
</dbReference>
<dbReference type="AlphaFoldDB" id="A0A9J6CZJ8"/>
<comment type="caution">
    <text evidence="1">The sequence shown here is derived from an EMBL/GenBank/DDBJ whole genome shotgun (WGS) entry which is preliminary data.</text>
</comment>